<feature type="transmembrane region" description="Helical" evidence="8">
    <location>
        <begin position="114"/>
        <end position="135"/>
    </location>
</feature>
<keyword evidence="2" id="KW-0813">Transport</keyword>
<sequence length="567" mass="58821">MSHASPVTSDKPLVVLTQRTIWLIFGALMASMFLSSLDQTIVGTAMPTIVGELHGVEHQGWLITAYILAVAIGMPLYGKFGDLYGRRWPFLVAIGLFTLASAGAGFASTMPELVLWRAVQGLGGGGLMILSQSIIADIVPASERGKYMGPLGALFGISAVLGPLMGGWLTEGPGWRWTFWINIPIGVAAFAIAWFALKLPSHRSSRPVDWAGIVTMAVATTGIVLLTSWESLSSSGYDWSDGRLSGLAVLTLLAVAAFIVAETRVAEPLIPLRLFKNRTFTVTTLIGLVLGMGMFSAMAMIPTFLQMSTGAGVTESGWLMLPMMAGMMLTSIASGIAISATGRYKAYPVVGLVVVALAMVWLTTLSGGMSMWLFGAMIFTLGAGMGLVMQTIVLAVQNAVDPHELGTATSSNNFFREIGAAVGSALFTTIFTTRLTDNLGAVFAGVPGGAAGPAEASLTPAAVQQLPEPLKTGVIDAYADSLAPSFWYLVPLVAAGLVLALFLPVIKLSDVAGMVARGEAVTDPAKAGGGDTDGAGAGTSADGPVEGPADEPAEGSAERERADIVGS</sequence>
<organism evidence="10 11">
    <name type="scientific">Isoptericola luteus</name>
    <dbReference type="NCBI Taxonomy" id="2879484"/>
    <lineage>
        <taxon>Bacteria</taxon>
        <taxon>Bacillati</taxon>
        <taxon>Actinomycetota</taxon>
        <taxon>Actinomycetes</taxon>
        <taxon>Micrococcales</taxon>
        <taxon>Promicromonosporaceae</taxon>
        <taxon>Isoptericola</taxon>
    </lineage>
</organism>
<evidence type="ECO:0000256" key="6">
    <source>
        <dbReference type="ARBA" id="ARBA00023136"/>
    </source>
</evidence>
<keyword evidence="4 8" id="KW-0812">Transmembrane</keyword>
<dbReference type="Pfam" id="PF07690">
    <property type="entry name" value="MFS_1"/>
    <property type="match status" value="1"/>
</dbReference>
<dbReference type="InterPro" id="IPR036259">
    <property type="entry name" value="MFS_trans_sf"/>
</dbReference>
<dbReference type="InterPro" id="IPR011701">
    <property type="entry name" value="MFS"/>
</dbReference>
<dbReference type="EMBL" id="JAIXCQ010000004">
    <property type="protein sequence ID" value="MCA5893266.1"/>
    <property type="molecule type" value="Genomic_DNA"/>
</dbReference>
<dbReference type="PANTHER" id="PTHR23501">
    <property type="entry name" value="MAJOR FACILITATOR SUPERFAMILY"/>
    <property type="match status" value="1"/>
</dbReference>
<feature type="transmembrane region" description="Helical" evidence="8">
    <location>
        <begin position="21"/>
        <end position="41"/>
    </location>
</feature>
<dbReference type="RefSeq" id="WP_225565029.1">
    <property type="nucleotide sequence ID" value="NZ_JAIXCQ010000004.1"/>
</dbReference>
<dbReference type="InterPro" id="IPR004638">
    <property type="entry name" value="EmrB-like"/>
</dbReference>
<feature type="transmembrane region" description="Helical" evidence="8">
    <location>
        <begin position="90"/>
        <end position="108"/>
    </location>
</feature>
<accession>A0ABS7ZDZ3</accession>
<keyword evidence="11" id="KW-1185">Reference proteome</keyword>
<evidence type="ECO:0000313" key="11">
    <source>
        <dbReference type="Proteomes" id="UP001319870"/>
    </source>
</evidence>
<feature type="transmembrane region" description="Helical" evidence="8">
    <location>
        <begin position="61"/>
        <end position="78"/>
    </location>
</feature>
<evidence type="ECO:0000256" key="3">
    <source>
        <dbReference type="ARBA" id="ARBA00022475"/>
    </source>
</evidence>
<proteinExistence type="predicted"/>
<evidence type="ECO:0000256" key="1">
    <source>
        <dbReference type="ARBA" id="ARBA00004651"/>
    </source>
</evidence>
<feature type="compositionally biased region" description="Gly residues" evidence="7">
    <location>
        <begin position="527"/>
        <end position="537"/>
    </location>
</feature>
<reference evidence="10 11" key="1">
    <citation type="submission" date="2021-09" db="EMBL/GenBank/DDBJ databases">
        <title>Isoptericola luteus sp. nov., a novel bacterium isolated from Harbin, the capital city of Heilongjiang province.</title>
        <authorList>
            <person name="Li J."/>
        </authorList>
    </citation>
    <scope>NUCLEOTIDE SEQUENCE [LARGE SCALE GENOMIC DNA]</scope>
    <source>
        <strain evidence="10 11">NEAU-Y5</strain>
    </source>
</reference>
<evidence type="ECO:0000256" key="8">
    <source>
        <dbReference type="SAM" id="Phobius"/>
    </source>
</evidence>
<keyword evidence="5 8" id="KW-1133">Transmembrane helix</keyword>
<evidence type="ECO:0000256" key="7">
    <source>
        <dbReference type="SAM" id="MobiDB-lite"/>
    </source>
</evidence>
<dbReference type="Proteomes" id="UP001319870">
    <property type="component" value="Unassembled WGS sequence"/>
</dbReference>
<dbReference type="Gene3D" id="1.20.1720.10">
    <property type="entry name" value="Multidrug resistance protein D"/>
    <property type="match status" value="1"/>
</dbReference>
<comment type="caution">
    <text evidence="10">The sequence shown here is derived from an EMBL/GenBank/DDBJ whole genome shotgun (WGS) entry which is preliminary data.</text>
</comment>
<dbReference type="PRINTS" id="PR01036">
    <property type="entry name" value="TCRTETB"/>
</dbReference>
<dbReference type="PROSITE" id="PS50850">
    <property type="entry name" value="MFS"/>
    <property type="match status" value="1"/>
</dbReference>
<feature type="transmembrane region" description="Helical" evidence="8">
    <location>
        <begin position="244"/>
        <end position="261"/>
    </location>
</feature>
<feature type="transmembrane region" description="Helical" evidence="8">
    <location>
        <begin position="282"/>
        <end position="305"/>
    </location>
</feature>
<evidence type="ECO:0000256" key="4">
    <source>
        <dbReference type="ARBA" id="ARBA00022692"/>
    </source>
</evidence>
<feature type="transmembrane region" description="Helical" evidence="8">
    <location>
        <begin position="414"/>
        <end position="433"/>
    </location>
</feature>
<feature type="transmembrane region" description="Helical" evidence="8">
    <location>
        <begin position="371"/>
        <end position="394"/>
    </location>
</feature>
<dbReference type="InterPro" id="IPR020846">
    <property type="entry name" value="MFS_dom"/>
</dbReference>
<keyword evidence="3" id="KW-1003">Cell membrane</keyword>
<feature type="compositionally biased region" description="Basic and acidic residues" evidence="7">
    <location>
        <begin position="556"/>
        <end position="567"/>
    </location>
</feature>
<feature type="transmembrane region" description="Helical" evidence="8">
    <location>
        <begin position="177"/>
        <end position="197"/>
    </location>
</feature>
<dbReference type="SUPFAM" id="SSF103473">
    <property type="entry name" value="MFS general substrate transporter"/>
    <property type="match status" value="1"/>
</dbReference>
<keyword evidence="6 8" id="KW-0472">Membrane</keyword>
<name>A0ABS7ZDZ3_9MICO</name>
<comment type="subcellular location">
    <subcellularLocation>
        <location evidence="1">Cell membrane</location>
        <topology evidence="1">Multi-pass membrane protein</topology>
    </subcellularLocation>
</comment>
<feature type="region of interest" description="Disordered" evidence="7">
    <location>
        <begin position="522"/>
        <end position="567"/>
    </location>
</feature>
<feature type="transmembrane region" description="Helical" evidence="8">
    <location>
        <begin position="346"/>
        <end position="365"/>
    </location>
</feature>
<feature type="domain" description="Major facilitator superfamily (MFS) profile" evidence="9">
    <location>
        <begin position="24"/>
        <end position="508"/>
    </location>
</feature>
<feature type="transmembrane region" description="Helical" evidence="8">
    <location>
        <begin position="486"/>
        <end position="506"/>
    </location>
</feature>
<evidence type="ECO:0000256" key="2">
    <source>
        <dbReference type="ARBA" id="ARBA00022448"/>
    </source>
</evidence>
<dbReference type="PANTHER" id="PTHR23501:SF197">
    <property type="entry name" value="COMD"/>
    <property type="match status" value="1"/>
</dbReference>
<dbReference type="Gene3D" id="1.20.1250.20">
    <property type="entry name" value="MFS general substrate transporter like domains"/>
    <property type="match status" value="1"/>
</dbReference>
<feature type="transmembrane region" description="Helical" evidence="8">
    <location>
        <begin position="147"/>
        <end position="165"/>
    </location>
</feature>
<dbReference type="CDD" id="cd17502">
    <property type="entry name" value="MFS_Azr1_MDR_like"/>
    <property type="match status" value="1"/>
</dbReference>
<feature type="transmembrane region" description="Helical" evidence="8">
    <location>
        <begin position="317"/>
        <end position="339"/>
    </location>
</feature>
<evidence type="ECO:0000259" key="9">
    <source>
        <dbReference type="PROSITE" id="PS50850"/>
    </source>
</evidence>
<feature type="transmembrane region" description="Helical" evidence="8">
    <location>
        <begin position="209"/>
        <end position="229"/>
    </location>
</feature>
<evidence type="ECO:0000256" key="5">
    <source>
        <dbReference type="ARBA" id="ARBA00022989"/>
    </source>
</evidence>
<evidence type="ECO:0000313" key="10">
    <source>
        <dbReference type="EMBL" id="MCA5893266.1"/>
    </source>
</evidence>
<protein>
    <submittedName>
        <fullName evidence="10">MFS transporter</fullName>
    </submittedName>
</protein>
<dbReference type="NCBIfam" id="TIGR00711">
    <property type="entry name" value="efflux_EmrB"/>
    <property type="match status" value="1"/>
</dbReference>
<gene>
    <name evidence="10" type="ORF">LEP48_07820</name>
</gene>